<evidence type="ECO:0000313" key="3">
    <source>
        <dbReference type="Proteomes" id="UP001205311"/>
    </source>
</evidence>
<feature type="domain" description="SIS" evidence="1">
    <location>
        <begin position="36"/>
        <end position="210"/>
    </location>
</feature>
<evidence type="ECO:0000259" key="1">
    <source>
        <dbReference type="PROSITE" id="PS51464"/>
    </source>
</evidence>
<dbReference type="InterPro" id="IPR035472">
    <property type="entry name" value="RpiR-like_SIS"/>
</dbReference>
<comment type="caution">
    <text evidence="2">The sequence shown here is derived from an EMBL/GenBank/DDBJ whole genome shotgun (WGS) entry which is preliminary data.</text>
</comment>
<keyword evidence="3" id="KW-1185">Reference proteome</keyword>
<dbReference type="EMBL" id="JAMTCP010000004">
    <property type="protein sequence ID" value="MCP2257586.1"/>
    <property type="molecule type" value="Genomic_DNA"/>
</dbReference>
<dbReference type="PANTHER" id="PTHR30390">
    <property type="entry name" value="SEDOHEPTULOSE 7-PHOSPHATE ISOMERASE / DNAA INITIATOR-ASSOCIATING FACTOR FOR REPLICATION INITIATION"/>
    <property type="match status" value="1"/>
</dbReference>
<reference evidence="2 3" key="1">
    <citation type="submission" date="2022-06" db="EMBL/GenBank/DDBJ databases">
        <title>Genomic Encyclopedia of Archaeal and Bacterial Type Strains, Phase II (KMG-II): from individual species to whole genera.</title>
        <authorList>
            <person name="Goeker M."/>
        </authorList>
    </citation>
    <scope>NUCLEOTIDE SEQUENCE [LARGE SCALE GENOMIC DNA]</scope>
    <source>
        <strain evidence="2 3">DSM 40477</strain>
    </source>
</reference>
<dbReference type="PANTHER" id="PTHR30390:SF7">
    <property type="entry name" value="PHOSPHOHEPTOSE ISOMERASE"/>
    <property type="match status" value="1"/>
</dbReference>
<dbReference type="SUPFAM" id="SSF53697">
    <property type="entry name" value="SIS domain"/>
    <property type="match status" value="1"/>
</dbReference>
<dbReference type="InterPro" id="IPR001347">
    <property type="entry name" value="SIS_dom"/>
</dbReference>
<keyword evidence="2" id="KW-0413">Isomerase</keyword>
<dbReference type="GO" id="GO:0016853">
    <property type="term" value="F:isomerase activity"/>
    <property type="evidence" value="ECO:0007669"/>
    <property type="project" value="UniProtKB-KW"/>
</dbReference>
<dbReference type="PROSITE" id="PS51464">
    <property type="entry name" value="SIS"/>
    <property type="match status" value="1"/>
</dbReference>
<name>A0ABT1HPZ2_STRSD</name>
<dbReference type="NCBIfam" id="NF002805">
    <property type="entry name" value="PRK02947.1"/>
    <property type="match status" value="1"/>
</dbReference>
<protein>
    <submittedName>
        <fullName evidence="2">Uncharacterized protein, contains SIS (Sugar ISomerase) phosphosugar binding domain</fullName>
    </submittedName>
</protein>
<dbReference type="InterPro" id="IPR050099">
    <property type="entry name" value="SIS_GmhA/DiaA_subfam"/>
</dbReference>
<dbReference type="Pfam" id="PF13580">
    <property type="entry name" value="SIS_2"/>
    <property type="match status" value="1"/>
</dbReference>
<dbReference type="Proteomes" id="UP001205311">
    <property type="component" value="Unassembled WGS sequence"/>
</dbReference>
<dbReference type="CDD" id="cd05013">
    <property type="entry name" value="SIS_RpiR"/>
    <property type="match status" value="1"/>
</dbReference>
<gene>
    <name evidence="2" type="ORF">LX15_001271</name>
</gene>
<organism evidence="2 3">
    <name type="scientific">Streptoalloteichus tenebrarius (strain ATCC 17920 / DSM 40477 / JCM 4838 / CBS 697.72 / NBRC 16177 / NCIMB 11028 / NRRL B-12390 / A12253. 1 / ISP 5477)</name>
    <name type="common">Streptomyces tenebrarius</name>
    <dbReference type="NCBI Taxonomy" id="1933"/>
    <lineage>
        <taxon>Bacteria</taxon>
        <taxon>Bacillati</taxon>
        <taxon>Actinomycetota</taxon>
        <taxon>Actinomycetes</taxon>
        <taxon>Pseudonocardiales</taxon>
        <taxon>Pseudonocardiaceae</taxon>
        <taxon>Streptoalloteichus</taxon>
    </lineage>
</organism>
<dbReference type="RefSeq" id="WP_253668532.1">
    <property type="nucleotide sequence ID" value="NZ_JAMTCP010000004.1"/>
</dbReference>
<evidence type="ECO:0000313" key="2">
    <source>
        <dbReference type="EMBL" id="MCP2257586.1"/>
    </source>
</evidence>
<sequence length="244" mass="25902">MPSSTPSTGYGEAVRAHLTRLEEHNAEALDEATRLVLGCVRSGGIILTAGAGHSLAAVAETFFRAGGLACVRPLYHPELLPLHGARASTVAERRSGLAEQLLTEVGMGEHDVVVVFSTSGVNPYPVEVAQHARAAGRPVIGVTSPASTAAAPRRAGSTLAEEATVVLDTLVPPGDIAYPVEAPFTAPLSSLAVMFLWNCVLVRVTERAAQQSVELPLWRSSNVVGNDDWNAELMRRYHDRVPQL</sequence>
<dbReference type="Gene3D" id="3.40.50.10490">
    <property type="entry name" value="Glucose-6-phosphate isomerase like protein, domain 1"/>
    <property type="match status" value="1"/>
</dbReference>
<proteinExistence type="predicted"/>
<dbReference type="InterPro" id="IPR046348">
    <property type="entry name" value="SIS_dom_sf"/>
</dbReference>
<accession>A0ABT1HPZ2</accession>